<gene>
    <name evidence="1" type="ORF">PIIN_00813</name>
</gene>
<evidence type="ECO:0000313" key="2">
    <source>
        <dbReference type="Proteomes" id="UP000007148"/>
    </source>
</evidence>
<dbReference type="Proteomes" id="UP000007148">
    <property type="component" value="Unassembled WGS sequence"/>
</dbReference>
<protein>
    <submittedName>
        <fullName evidence="1">Uncharacterized protein</fullName>
    </submittedName>
</protein>
<dbReference type="InParanoid" id="G4T6N2"/>
<keyword evidence="2" id="KW-1185">Reference proteome</keyword>
<dbReference type="EMBL" id="CAFZ01000008">
    <property type="protein sequence ID" value="CCA66976.1"/>
    <property type="molecule type" value="Genomic_DNA"/>
</dbReference>
<name>G4T6N2_SERID</name>
<sequence length="181" mass="20579">MHSLQSFCIVDFFGDAANVHSADEEPFEDSRSGRWLGSIFRAVLRDPGFQLYDHRVHEAPRRPSNDAKLSLQEHTTTGQKVADRFDADVRIFAYFGNIETREVALRLPPDRHWKTSHFNPLAGRYRGEAAFVWSVPHLGYVLTWIPQYATIYANFVAIGIAKAVPMEAPQGLRQGSPRLRI</sequence>
<proteinExistence type="predicted"/>
<organism evidence="1 2">
    <name type="scientific">Serendipita indica (strain DSM 11827)</name>
    <name type="common">Root endophyte fungus</name>
    <name type="synonym">Piriformospora indica</name>
    <dbReference type="NCBI Taxonomy" id="1109443"/>
    <lineage>
        <taxon>Eukaryota</taxon>
        <taxon>Fungi</taxon>
        <taxon>Dikarya</taxon>
        <taxon>Basidiomycota</taxon>
        <taxon>Agaricomycotina</taxon>
        <taxon>Agaricomycetes</taxon>
        <taxon>Sebacinales</taxon>
        <taxon>Serendipitaceae</taxon>
        <taxon>Serendipita</taxon>
    </lineage>
</organism>
<accession>G4T6N2</accession>
<comment type="caution">
    <text evidence="1">The sequence shown here is derived from an EMBL/GenBank/DDBJ whole genome shotgun (WGS) entry which is preliminary data.</text>
</comment>
<reference evidence="1 2" key="1">
    <citation type="journal article" date="2011" name="PLoS Pathog.">
        <title>Endophytic Life Strategies Decoded by Genome and Transcriptome Analyses of the Mutualistic Root Symbiont Piriformospora indica.</title>
        <authorList>
            <person name="Zuccaro A."/>
            <person name="Lahrmann U."/>
            <person name="Guldener U."/>
            <person name="Langen G."/>
            <person name="Pfiffi S."/>
            <person name="Biedenkopf D."/>
            <person name="Wong P."/>
            <person name="Samans B."/>
            <person name="Grimm C."/>
            <person name="Basiewicz M."/>
            <person name="Murat C."/>
            <person name="Martin F."/>
            <person name="Kogel K.H."/>
        </authorList>
    </citation>
    <scope>NUCLEOTIDE SEQUENCE [LARGE SCALE GENOMIC DNA]</scope>
    <source>
        <strain evidence="1 2">DSM 11827</strain>
    </source>
</reference>
<dbReference type="HOGENOM" id="CLU_1489552_0_0_1"/>
<dbReference type="AlphaFoldDB" id="G4T6N2"/>
<evidence type="ECO:0000313" key="1">
    <source>
        <dbReference type="EMBL" id="CCA66976.1"/>
    </source>
</evidence>